<dbReference type="Pfam" id="PF00005">
    <property type="entry name" value="ABC_tran"/>
    <property type="match status" value="1"/>
</dbReference>
<evidence type="ECO:0000313" key="9">
    <source>
        <dbReference type="EMBL" id="MFD1846849.1"/>
    </source>
</evidence>
<evidence type="ECO:0000256" key="3">
    <source>
        <dbReference type="ARBA" id="ARBA00022448"/>
    </source>
</evidence>
<dbReference type="Gene3D" id="3.40.50.300">
    <property type="entry name" value="P-loop containing nucleotide triphosphate hydrolases"/>
    <property type="match status" value="1"/>
</dbReference>
<gene>
    <name evidence="9" type="ORF">ACFSFX_09590</name>
</gene>
<dbReference type="InterPro" id="IPR013563">
    <property type="entry name" value="Oligopep_ABC_C"/>
</dbReference>
<keyword evidence="5" id="KW-0547">Nucleotide-binding</keyword>
<sequence>MTDAVLDVRNLNLSVGRANIVNDVSFSVSQGSTLGIVGESGSGKSMTVLGATGLVDSPPAVVTGTSTIDGANLVGLSRAKLQKIHGRRIGFIFQDPSTSLNPVLTIERQLTEGPETHLGMTRRAAKRKALDLLEAVGIPDPGSRLGAYPHQLSGGMKQRVMIAVALACDPALLIADEPTTALDVTTQSQIMALVRSLQERVGMAVVWISHDLGVISGVAEEVVVLYGGQVVEQAGILELFRNPLHPYTQGLLQARPTLGSTAELVVIPGSPPDPKHLPEGCVFFDRCPLRLDPRCETERPPLAAVGADHLVRSFCATSGSDRISNAWEASRV</sequence>
<keyword evidence="7" id="KW-0472">Membrane</keyword>
<evidence type="ECO:0000256" key="4">
    <source>
        <dbReference type="ARBA" id="ARBA00022475"/>
    </source>
</evidence>
<evidence type="ECO:0000256" key="2">
    <source>
        <dbReference type="ARBA" id="ARBA00005417"/>
    </source>
</evidence>
<name>A0ABW4Q7Z9_9MICC</name>
<comment type="similarity">
    <text evidence="2">Belongs to the ABC transporter superfamily.</text>
</comment>
<comment type="caution">
    <text evidence="9">The sequence shown here is derived from an EMBL/GenBank/DDBJ whole genome shotgun (WGS) entry which is preliminary data.</text>
</comment>
<accession>A0ABW4Q7Z9</accession>
<dbReference type="NCBIfam" id="TIGR01727">
    <property type="entry name" value="oligo_HPY"/>
    <property type="match status" value="1"/>
</dbReference>
<evidence type="ECO:0000256" key="5">
    <source>
        <dbReference type="ARBA" id="ARBA00022741"/>
    </source>
</evidence>
<dbReference type="PROSITE" id="PS50893">
    <property type="entry name" value="ABC_TRANSPORTER_2"/>
    <property type="match status" value="1"/>
</dbReference>
<keyword evidence="4" id="KW-1003">Cell membrane</keyword>
<comment type="subcellular location">
    <subcellularLocation>
        <location evidence="1">Cell membrane</location>
        <topology evidence="1">Peripheral membrane protein</topology>
    </subcellularLocation>
</comment>
<dbReference type="Proteomes" id="UP001597307">
    <property type="component" value="Unassembled WGS sequence"/>
</dbReference>
<evidence type="ECO:0000259" key="8">
    <source>
        <dbReference type="PROSITE" id="PS50893"/>
    </source>
</evidence>
<dbReference type="PROSITE" id="PS00211">
    <property type="entry name" value="ABC_TRANSPORTER_1"/>
    <property type="match status" value="1"/>
</dbReference>
<dbReference type="InterPro" id="IPR017871">
    <property type="entry name" value="ABC_transporter-like_CS"/>
</dbReference>
<proteinExistence type="inferred from homology"/>
<dbReference type="PANTHER" id="PTHR43297">
    <property type="entry name" value="OLIGOPEPTIDE TRANSPORT ATP-BINDING PROTEIN APPD"/>
    <property type="match status" value="1"/>
</dbReference>
<dbReference type="SMART" id="SM00382">
    <property type="entry name" value="AAA"/>
    <property type="match status" value="1"/>
</dbReference>
<dbReference type="InterPro" id="IPR003593">
    <property type="entry name" value="AAA+_ATPase"/>
</dbReference>
<dbReference type="Pfam" id="PF08352">
    <property type="entry name" value="oligo_HPY"/>
    <property type="match status" value="1"/>
</dbReference>
<evidence type="ECO:0000256" key="7">
    <source>
        <dbReference type="ARBA" id="ARBA00023136"/>
    </source>
</evidence>
<keyword evidence="6 9" id="KW-0067">ATP-binding</keyword>
<dbReference type="PANTHER" id="PTHR43297:SF2">
    <property type="entry name" value="DIPEPTIDE TRANSPORT ATP-BINDING PROTEIN DPPD"/>
    <property type="match status" value="1"/>
</dbReference>
<feature type="domain" description="ABC transporter" evidence="8">
    <location>
        <begin position="6"/>
        <end position="252"/>
    </location>
</feature>
<organism evidence="9 10">
    <name type="scientific">Arthrobacter flavus</name>
    <dbReference type="NCBI Taxonomy" id="95172"/>
    <lineage>
        <taxon>Bacteria</taxon>
        <taxon>Bacillati</taxon>
        <taxon>Actinomycetota</taxon>
        <taxon>Actinomycetes</taxon>
        <taxon>Micrococcales</taxon>
        <taxon>Micrococcaceae</taxon>
        <taxon>Arthrobacter</taxon>
    </lineage>
</organism>
<evidence type="ECO:0000256" key="6">
    <source>
        <dbReference type="ARBA" id="ARBA00022840"/>
    </source>
</evidence>
<protein>
    <submittedName>
        <fullName evidence="9">ABC transporter ATP-binding protein</fullName>
    </submittedName>
</protein>
<dbReference type="EMBL" id="JBHUGA010000030">
    <property type="protein sequence ID" value="MFD1846849.1"/>
    <property type="molecule type" value="Genomic_DNA"/>
</dbReference>
<dbReference type="GO" id="GO:0005524">
    <property type="term" value="F:ATP binding"/>
    <property type="evidence" value="ECO:0007669"/>
    <property type="project" value="UniProtKB-KW"/>
</dbReference>
<dbReference type="CDD" id="cd03257">
    <property type="entry name" value="ABC_NikE_OppD_transporters"/>
    <property type="match status" value="1"/>
</dbReference>
<dbReference type="InterPro" id="IPR003439">
    <property type="entry name" value="ABC_transporter-like_ATP-bd"/>
</dbReference>
<keyword evidence="10" id="KW-1185">Reference proteome</keyword>
<dbReference type="SUPFAM" id="SSF52540">
    <property type="entry name" value="P-loop containing nucleoside triphosphate hydrolases"/>
    <property type="match status" value="1"/>
</dbReference>
<evidence type="ECO:0000256" key="1">
    <source>
        <dbReference type="ARBA" id="ARBA00004202"/>
    </source>
</evidence>
<keyword evidence="3" id="KW-0813">Transport</keyword>
<dbReference type="InterPro" id="IPR027417">
    <property type="entry name" value="P-loop_NTPase"/>
</dbReference>
<reference evidence="10" key="1">
    <citation type="journal article" date="2019" name="Int. J. Syst. Evol. Microbiol.">
        <title>The Global Catalogue of Microorganisms (GCM) 10K type strain sequencing project: providing services to taxonomists for standard genome sequencing and annotation.</title>
        <authorList>
            <consortium name="The Broad Institute Genomics Platform"/>
            <consortium name="The Broad Institute Genome Sequencing Center for Infectious Disease"/>
            <person name="Wu L."/>
            <person name="Ma J."/>
        </authorList>
    </citation>
    <scope>NUCLEOTIDE SEQUENCE [LARGE SCALE GENOMIC DNA]</scope>
    <source>
        <strain evidence="10">JCM 11496</strain>
    </source>
</reference>
<evidence type="ECO:0000313" key="10">
    <source>
        <dbReference type="Proteomes" id="UP001597307"/>
    </source>
</evidence>
<dbReference type="InterPro" id="IPR050388">
    <property type="entry name" value="ABC_Ni/Peptide_Import"/>
</dbReference>
<dbReference type="RefSeq" id="WP_343878342.1">
    <property type="nucleotide sequence ID" value="NZ_BAAAIJ010000013.1"/>
</dbReference>